<dbReference type="Pfam" id="PF12802">
    <property type="entry name" value="MarR_2"/>
    <property type="match status" value="1"/>
</dbReference>
<dbReference type="SUPFAM" id="SSF46785">
    <property type="entry name" value="Winged helix' DNA-binding domain"/>
    <property type="match status" value="1"/>
</dbReference>
<feature type="domain" description="HTH marR-type" evidence="1">
    <location>
        <begin position="31"/>
        <end position="132"/>
    </location>
</feature>
<dbReference type="SMART" id="SM00347">
    <property type="entry name" value="HTH_MARR"/>
    <property type="match status" value="1"/>
</dbReference>
<dbReference type="Proteomes" id="UP000698222">
    <property type="component" value="Unassembled WGS sequence"/>
</dbReference>
<dbReference type="RefSeq" id="WP_209893286.1">
    <property type="nucleotide sequence ID" value="NZ_BAAAJV010000041.1"/>
</dbReference>
<comment type="caution">
    <text evidence="2">The sequence shown here is derived from an EMBL/GenBank/DDBJ whole genome shotgun (WGS) entry which is preliminary data.</text>
</comment>
<name>A0ABS4YQC5_9MICO</name>
<proteinExistence type="predicted"/>
<dbReference type="InterPro" id="IPR039422">
    <property type="entry name" value="MarR/SlyA-like"/>
</dbReference>
<reference evidence="2 3" key="1">
    <citation type="submission" date="2021-03" db="EMBL/GenBank/DDBJ databases">
        <title>Sequencing the genomes of 1000 actinobacteria strains.</title>
        <authorList>
            <person name="Klenk H.-P."/>
        </authorList>
    </citation>
    <scope>NUCLEOTIDE SEQUENCE [LARGE SCALE GENOMIC DNA]</scope>
    <source>
        <strain evidence="2 3">DSM 14564</strain>
    </source>
</reference>
<organism evidence="2 3">
    <name type="scientific">Brachybacterium fresconis</name>
    <dbReference type="NCBI Taxonomy" id="173363"/>
    <lineage>
        <taxon>Bacteria</taxon>
        <taxon>Bacillati</taxon>
        <taxon>Actinomycetota</taxon>
        <taxon>Actinomycetes</taxon>
        <taxon>Micrococcales</taxon>
        <taxon>Dermabacteraceae</taxon>
        <taxon>Brachybacterium</taxon>
    </lineage>
</organism>
<keyword evidence="2" id="KW-0238">DNA-binding</keyword>
<evidence type="ECO:0000313" key="2">
    <source>
        <dbReference type="EMBL" id="MBP2410143.1"/>
    </source>
</evidence>
<dbReference type="PANTHER" id="PTHR33164">
    <property type="entry name" value="TRANSCRIPTIONAL REGULATOR, MARR FAMILY"/>
    <property type="match status" value="1"/>
</dbReference>
<dbReference type="Gene3D" id="1.10.10.10">
    <property type="entry name" value="Winged helix-like DNA-binding domain superfamily/Winged helix DNA-binding domain"/>
    <property type="match status" value="1"/>
</dbReference>
<gene>
    <name evidence="2" type="ORF">JOF44_003046</name>
</gene>
<dbReference type="EMBL" id="JAGIOC010000001">
    <property type="protein sequence ID" value="MBP2410143.1"/>
    <property type="molecule type" value="Genomic_DNA"/>
</dbReference>
<keyword evidence="3" id="KW-1185">Reference proteome</keyword>
<dbReference type="InterPro" id="IPR000835">
    <property type="entry name" value="HTH_MarR-typ"/>
</dbReference>
<dbReference type="InterPro" id="IPR036388">
    <property type="entry name" value="WH-like_DNA-bd_sf"/>
</dbReference>
<protein>
    <submittedName>
        <fullName evidence="2">DNA-binding MarR family transcriptional regulator</fullName>
    </submittedName>
</protein>
<dbReference type="InterPro" id="IPR036390">
    <property type="entry name" value="WH_DNA-bd_sf"/>
</dbReference>
<dbReference type="PANTHER" id="PTHR33164:SF99">
    <property type="entry name" value="MARR FAMILY REGULATORY PROTEIN"/>
    <property type="match status" value="1"/>
</dbReference>
<evidence type="ECO:0000259" key="1">
    <source>
        <dbReference type="SMART" id="SM00347"/>
    </source>
</evidence>
<evidence type="ECO:0000313" key="3">
    <source>
        <dbReference type="Proteomes" id="UP000698222"/>
    </source>
</evidence>
<accession>A0ABS4YQC5</accession>
<sequence length="150" mass="17258">MAQQELTERELRAWRTSMQMMELLRGRIEQQLQATSGLSNADYSVLSLLSEAPEQRMRIYELCASAGWEKSRMHHQLTRMSKRGLVERERCGSRGMDAVLTEVGMDALVSAVPCHAREVRRLFVDHLTPEELDRFAELSGTILEHLRSEQ</sequence>
<dbReference type="GO" id="GO:0003677">
    <property type="term" value="F:DNA binding"/>
    <property type="evidence" value="ECO:0007669"/>
    <property type="project" value="UniProtKB-KW"/>
</dbReference>